<comment type="caution">
    <text evidence="2">The sequence shown here is derived from an EMBL/GenBank/DDBJ whole genome shotgun (WGS) entry which is preliminary data.</text>
</comment>
<feature type="region of interest" description="Disordered" evidence="1">
    <location>
        <begin position="71"/>
        <end position="137"/>
    </location>
</feature>
<protein>
    <submittedName>
        <fullName evidence="2">Uncharacterized protein</fullName>
    </submittedName>
</protein>
<evidence type="ECO:0000256" key="1">
    <source>
        <dbReference type="SAM" id="MobiDB-lite"/>
    </source>
</evidence>
<dbReference type="EMBL" id="BSFQ01000005">
    <property type="protein sequence ID" value="GLL10494.1"/>
    <property type="molecule type" value="Genomic_DNA"/>
</dbReference>
<reference evidence="2" key="2">
    <citation type="submission" date="2023-01" db="EMBL/GenBank/DDBJ databases">
        <authorList>
            <person name="Sun Q."/>
            <person name="Evtushenko L."/>
        </authorList>
    </citation>
    <scope>NUCLEOTIDE SEQUENCE</scope>
    <source>
        <strain evidence="2">VKM Ac-1069</strain>
    </source>
</reference>
<dbReference type="Proteomes" id="UP001143463">
    <property type="component" value="Unassembled WGS sequence"/>
</dbReference>
<evidence type="ECO:0000313" key="3">
    <source>
        <dbReference type="Proteomes" id="UP001143463"/>
    </source>
</evidence>
<sequence>MTHGTNEAPHRLAQVGIRRTQGRLKRCKRVGGGEQGWDERQNDRCGCALQDPYTGGDRPIGSRAVECVHRDRVQAPSENANRATSADERVRRRPADKDIGGTPDEYARVDSGETERDSGGADTTGDSSDKNWWAKGT</sequence>
<proteinExistence type="predicted"/>
<name>A0A9W6L3P1_9PSEU</name>
<accession>A0A9W6L3P1</accession>
<organism evidence="2 3">
    <name type="scientific">Pseudonocardia halophobica</name>
    <dbReference type="NCBI Taxonomy" id="29401"/>
    <lineage>
        <taxon>Bacteria</taxon>
        <taxon>Bacillati</taxon>
        <taxon>Actinomycetota</taxon>
        <taxon>Actinomycetes</taxon>
        <taxon>Pseudonocardiales</taxon>
        <taxon>Pseudonocardiaceae</taxon>
        <taxon>Pseudonocardia</taxon>
    </lineage>
</organism>
<gene>
    <name evidence="2" type="ORF">GCM10017577_16340</name>
</gene>
<evidence type="ECO:0000313" key="2">
    <source>
        <dbReference type="EMBL" id="GLL10494.1"/>
    </source>
</evidence>
<dbReference type="RefSeq" id="WP_156067141.1">
    <property type="nucleotide sequence ID" value="NZ_BAAAUZ010000002.1"/>
</dbReference>
<keyword evidence="3" id="KW-1185">Reference proteome</keyword>
<reference evidence="2" key="1">
    <citation type="journal article" date="2014" name="Int. J. Syst. Evol. Microbiol.">
        <title>Complete genome sequence of Corynebacterium casei LMG S-19264T (=DSM 44701T), isolated from a smear-ripened cheese.</title>
        <authorList>
            <consortium name="US DOE Joint Genome Institute (JGI-PGF)"/>
            <person name="Walter F."/>
            <person name="Albersmeier A."/>
            <person name="Kalinowski J."/>
            <person name="Ruckert C."/>
        </authorList>
    </citation>
    <scope>NUCLEOTIDE SEQUENCE</scope>
    <source>
        <strain evidence="2">VKM Ac-1069</strain>
    </source>
</reference>
<feature type="compositionally biased region" description="Basic and acidic residues" evidence="1">
    <location>
        <begin position="85"/>
        <end position="119"/>
    </location>
</feature>
<dbReference type="AlphaFoldDB" id="A0A9W6L3P1"/>